<name>K2G3F6_9BACT</name>
<sequence>MKTDAKIVHSQKITPFLWYRKGAEKAAEFYVSIFPNSKIIATTYYPKEVEEVSGMETWTVMTVDFELDWIKFTAINWWPPFELTPAVSFLVNCDDQKEVDYYWDKLTSDWWQEVECGWLTDKFWLSWQITPSILNEYITDPDPAKVWRVMGEMLKMKKIEIEPLVRAYKGSKN</sequence>
<proteinExistence type="predicted"/>
<keyword evidence="2" id="KW-0830">Ubiquinone</keyword>
<dbReference type="InterPro" id="IPR009725">
    <property type="entry name" value="3_dmu_93_MTrfase"/>
</dbReference>
<evidence type="ECO:0000313" key="2">
    <source>
        <dbReference type="EMBL" id="EKE28867.1"/>
    </source>
</evidence>
<feature type="domain" description="PhnB-like" evidence="1">
    <location>
        <begin position="11"/>
        <end position="130"/>
    </location>
</feature>
<reference evidence="2" key="1">
    <citation type="journal article" date="2012" name="Science">
        <title>Fermentation, hydrogen, and sulfur metabolism in multiple uncultivated bacterial phyla.</title>
        <authorList>
            <person name="Wrighton K.C."/>
            <person name="Thomas B.C."/>
            <person name="Sharon I."/>
            <person name="Miller C.S."/>
            <person name="Castelle C.J."/>
            <person name="VerBerkmoes N.C."/>
            <person name="Wilkins M.J."/>
            <person name="Hettich R.L."/>
            <person name="Lipton M.S."/>
            <person name="Williams K.H."/>
            <person name="Long P.E."/>
            <person name="Banfield J.F."/>
        </authorList>
    </citation>
    <scope>NUCLEOTIDE SEQUENCE [LARGE SCALE GENOMIC DNA]</scope>
</reference>
<dbReference type="Gene3D" id="3.10.180.10">
    <property type="entry name" value="2,3-Dihydroxybiphenyl 1,2-Dioxygenase, domain 1"/>
    <property type="match status" value="1"/>
</dbReference>
<dbReference type="PANTHER" id="PTHR33990:SF2">
    <property type="entry name" value="PHNB-LIKE DOMAIN-CONTAINING PROTEIN"/>
    <property type="match status" value="1"/>
</dbReference>
<dbReference type="EMBL" id="AMFJ01000275">
    <property type="protein sequence ID" value="EKE28867.1"/>
    <property type="molecule type" value="Genomic_DNA"/>
</dbReference>
<dbReference type="GO" id="GO:0032259">
    <property type="term" value="P:methylation"/>
    <property type="evidence" value="ECO:0007669"/>
    <property type="project" value="UniProtKB-KW"/>
</dbReference>
<dbReference type="AlphaFoldDB" id="K2G3F6"/>
<dbReference type="GO" id="GO:0008168">
    <property type="term" value="F:methyltransferase activity"/>
    <property type="evidence" value="ECO:0007669"/>
    <property type="project" value="UniProtKB-KW"/>
</dbReference>
<dbReference type="SUPFAM" id="SSF54593">
    <property type="entry name" value="Glyoxalase/Bleomycin resistance protein/Dihydroxybiphenyl dioxygenase"/>
    <property type="match status" value="1"/>
</dbReference>
<keyword evidence="2" id="KW-0489">Methyltransferase</keyword>
<dbReference type="CDD" id="cd06588">
    <property type="entry name" value="PhnB_like"/>
    <property type="match status" value="1"/>
</dbReference>
<dbReference type="Pfam" id="PF06983">
    <property type="entry name" value="3-dmu-9_3-mt"/>
    <property type="match status" value="1"/>
</dbReference>
<keyword evidence="2" id="KW-0808">Transferase</keyword>
<gene>
    <name evidence="2" type="ORF">ACD_3C00001G0008</name>
</gene>
<protein>
    <submittedName>
        <fullName evidence="2">3-demethylubiquinone-9 3-methyltransferase</fullName>
    </submittedName>
</protein>
<dbReference type="PIRSF" id="PIRSF021700">
    <property type="entry name" value="3_dmu_93_MTrfase"/>
    <property type="match status" value="1"/>
</dbReference>
<dbReference type="PANTHER" id="PTHR33990">
    <property type="entry name" value="PROTEIN YJDN-RELATED"/>
    <property type="match status" value="1"/>
</dbReference>
<comment type="caution">
    <text evidence="2">The sequence shown here is derived from an EMBL/GenBank/DDBJ whole genome shotgun (WGS) entry which is preliminary data.</text>
</comment>
<evidence type="ECO:0000259" key="1">
    <source>
        <dbReference type="Pfam" id="PF06983"/>
    </source>
</evidence>
<dbReference type="InterPro" id="IPR029068">
    <property type="entry name" value="Glyas_Bleomycin-R_OHBP_Dase"/>
</dbReference>
<organism evidence="2">
    <name type="scientific">uncultured bacterium</name>
    <name type="common">gcode 4</name>
    <dbReference type="NCBI Taxonomy" id="1234023"/>
    <lineage>
        <taxon>Bacteria</taxon>
        <taxon>environmental samples</taxon>
    </lineage>
</organism>
<accession>K2G3F6</accession>
<dbReference type="InterPro" id="IPR028973">
    <property type="entry name" value="PhnB-like"/>
</dbReference>